<dbReference type="GO" id="GO:0003723">
    <property type="term" value="F:RNA binding"/>
    <property type="evidence" value="ECO:0007669"/>
    <property type="project" value="UniProtKB-KW"/>
</dbReference>
<dbReference type="PROSITE" id="PS01162">
    <property type="entry name" value="QOR_ZETA_CRYSTAL"/>
    <property type="match status" value="1"/>
</dbReference>
<dbReference type="AlphaFoldDB" id="A0A4U1BLM3"/>
<dbReference type="EMBL" id="SWCJ01000010">
    <property type="protein sequence ID" value="TKB53993.1"/>
    <property type="molecule type" value="Genomic_DNA"/>
</dbReference>
<keyword evidence="3" id="KW-0963">Cytoplasm</keyword>
<reference evidence="8 9" key="1">
    <citation type="submission" date="2019-04" db="EMBL/GenBank/DDBJ databases">
        <authorList>
            <person name="Hwang J.C."/>
        </authorList>
    </citation>
    <scope>NUCLEOTIDE SEQUENCE [LARGE SCALE GENOMIC DNA]</scope>
    <source>
        <strain evidence="8 9">IMCC35002</strain>
    </source>
</reference>
<keyword evidence="6" id="KW-0862">Zinc</keyword>
<evidence type="ECO:0000313" key="8">
    <source>
        <dbReference type="EMBL" id="TKB53993.1"/>
    </source>
</evidence>
<evidence type="ECO:0000256" key="1">
    <source>
        <dbReference type="ARBA" id="ARBA00004496"/>
    </source>
</evidence>
<comment type="similarity">
    <text evidence="6">Belongs to the zinc-containing alcohol dehydrogenase family. Quinone oxidoreductase subfamily.</text>
</comment>
<dbReference type="SMART" id="SM00829">
    <property type="entry name" value="PKS_ER"/>
    <property type="match status" value="1"/>
</dbReference>
<feature type="domain" description="Enoyl reductase (ER)" evidence="7">
    <location>
        <begin position="16"/>
        <end position="331"/>
    </location>
</feature>
<dbReference type="NCBIfam" id="TIGR02817">
    <property type="entry name" value="adh_fam_1"/>
    <property type="match status" value="1"/>
</dbReference>
<sequence length="336" mass="36778">MKAIGYQHANQLTSTSPLTDIELPMPSATGKDLLVKISAVSVNPVDTKVRQRADAEAGQWKVLGWDAAGIVEAVGDEVTEFKPGDTVFYAGDLTRSGSNAEYQLVDERLVGRAPKSLSMAQAAAIPLTAITAWEMLFDRLKVDPKSNKSLLIIGAAGGVGSIMVQLAKQLTQLTVIGTASRPESSQWLQSLGCDHIINHRQSMSEQLATLELSDVDYVVSLTNSDDHLEEIAKIVAPQGQFGLIDDPQRFDIMPFKMKSVSLHWEFMYTRSMFQTEDMAMQHQLLNRVAELIDAGKLNTTLGETLSPINASNLILAHQKIESQRTIGKIVVEGFDR</sequence>
<evidence type="ECO:0000256" key="4">
    <source>
        <dbReference type="ARBA" id="ARBA00022857"/>
    </source>
</evidence>
<evidence type="ECO:0000256" key="6">
    <source>
        <dbReference type="RuleBase" id="RU364000"/>
    </source>
</evidence>
<dbReference type="InterPro" id="IPR051603">
    <property type="entry name" value="Zinc-ADH_QOR/CCCR"/>
</dbReference>
<dbReference type="Pfam" id="PF08240">
    <property type="entry name" value="ADH_N"/>
    <property type="match status" value="1"/>
</dbReference>
<keyword evidence="5" id="KW-0694">RNA-binding</keyword>
<dbReference type="OrthoDB" id="9785812at2"/>
<comment type="subcellular location">
    <subcellularLocation>
        <location evidence="1">Cytoplasm</location>
    </subcellularLocation>
</comment>
<comment type="subunit">
    <text evidence="2">Homotetramer.</text>
</comment>
<dbReference type="GO" id="GO:0008270">
    <property type="term" value="F:zinc ion binding"/>
    <property type="evidence" value="ECO:0007669"/>
    <property type="project" value="InterPro"/>
</dbReference>
<dbReference type="SUPFAM" id="SSF50129">
    <property type="entry name" value="GroES-like"/>
    <property type="match status" value="1"/>
</dbReference>
<evidence type="ECO:0000259" key="7">
    <source>
        <dbReference type="SMART" id="SM00829"/>
    </source>
</evidence>
<dbReference type="InterPro" id="IPR002364">
    <property type="entry name" value="Quin_OxRdtase/zeta-crystal_CS"/>
</dbReference>
<dbReference type="CDD" id="cd08252">
    <property type="entry name" value="AL_MDR"/>
    <property type="match status" value="1"/>
</dbReference>
<dbReference type="InterPro" id="IPR011032">
    <property type="entry name" value="GroES-like_sf"/>
</dbReference>
<dbReference type="SUPFAM" id="SSF51735">
    <property type="entry name" value="NAD(P)-binding Rossmann-fold domains"/>
    <property type="match status" value="1"/>
</dbReference>
<dbReference type="Gene3D" id="3.40.50.720">
    <property type="entry name" value="NAD(P)-binding Rossmann-like Domain"/>
    <property type="match status" value="1"/>
</dbReference>
<dbReference type="InterPro" id="IPR013154">
    <property type="entry name" value="ADH-like_N"/>
</dbReference>
<proteinExistence type="inferred from homology"/>
<dbReference type="GO" id="GO:0016491">
    <property type="term" value="F:oxidoreductase activity"/>
    <property type="evidence" value="ECO:0007669"/>
    <property type="project" value="UniProtKB-KW"/>
</dbReference>
<dbReference type="Pfam" id="PF13602">
    <property type="entry name" value="ADH_zinc_N_2"/>
    <property type="match status" value="1"/>
</dbReference>
<evidence type="ECO:0000313" key="9">
    <source>
        <dbReference type="Proteomes" id="UP000305675"/>
    </source>
</evidence>
<dbReference type="Proteomes" id="UP000305675">
    <property type="component" value="Unassembled WGS sequence"/>
</dbReference>
<organism evidence="8 9">
    <name type="scientific">Ferrimonas aestuarii</name>
    <dbReference type="NCBI Taxonomy" id="2569539"/>
    <lineage>
        <taxon>Bacteria</taxon>
        <taxon>Pseudomonadati</taxon>
        <taxon>Pseudomonadota</taxon>
        <taxon>Gammaproteobacteria</taxon>
        <taxon>Alteromonadales</taxon>
        <taxon>Ferrimonadaceae</taxon>
        <taxon>Ferrimonas</taxon>
    </lineage>
</organism>
<keyword evidence="6" id="KW-0560">Oxidoreductase</keyword>
<dbReference type="Gene3D" id="3.90.180.10">
    <property type="entry name" value="Medium-chain alcohol dehydrogenases, catalytic domain"/>
    <property type="match status" value="1"/>
</dbReference>
<keyword evidence="6" id="KW-0479">Metal-binding</keyword>
<dbReference type="PANTHER" id="PTHR44154">
    <property type="entry name" value="QUINONE OXIDOREDUCTASE"/>
    <property type="match status" value="1"/>
</dbReference>
<evidence type="ECO:0000256" key="3">
    <source>
        <dbReference type="ARBA" id="ARBA00022490"/>
    </source>
</evidence>
<dbReference type="InterPro" id="IPR036291">
    <property type="entry name" value="NAD(P)-bd_dom_sf"/>
</dbReference>
<dbReference type="InterPro" id="IPR014182">
    <property type="entry name" value="ADH_Zn_typ-1"/>
</dbReference>
<dbReference type="RefSeq" id="WP_136863975.1">
    <property type="nucleotide sequence ID" value="NZ_SWCJ01000010.1"/>
</dbReference>
<evidence type="ECO:0000256" key="2">
    <source>
        <dbReference type="ARBA" id="ARBA00011881"/>
    </source>
</evidence>
<name>A0A4U1BLM3_9GAMM</name>
<dbReference type="InterPro" id="IPR020843">
    <property type="entry name" value="ER"/>
</dbReference>
<comment type="caution">
    <text evidence="8">The sequence shown here is derived from an EMBL/GenBank/DDBJ whole genome shotgun (WGS) entry which is preliminary data.</text>
</comment>
<dbReference type="GO" id="GO:0005737">
    <property type="term" value="C:cytoplasm"/>
    <property type="evidence" value="ECO:0007669"/>
    <property type="project" value="UniProtKB-SubCell"/>
</dbReference>
<dbReference type="PANTHER" id="PTHR44154:SF1">
    <property type="entry name" value="QUINONE OXIDOREDUCTASE"/>
    <property type="match status" value="1"/>
</dbReference>
<keyword evidence="4" id="KW-0521">NADP</keyword>
<protein>
    <recommendedName>
        <fullName evidence="6">Zinc-type alcohol dehydrogenase-like protein</fullName>
    </recommendedName>
</protein>
<keyword evidence="9" id="KW-1185">Reference proteome</keyword>
<accession>A0A4U1BLM3</accession>
<evidence type="ECO:0000256" key="5">
    <source>
        <dbReference type="ARBA" id="ARBA00022884"/>
    </source>
</evidence>
<gene>
    <name evidence="8" type="ORF">FCL42_13640</name>
</gene>